<feature type="compositionally biased region" description="Acidic residues" evidence="1">
    <location>
        <begin position="158"/>
        <end position="170"/>
    </location>
</feature>
<dbReference type="AlphaFoldDB" id="A0A075G5K0"/>
<evidence type="ECO:0000256" key="1">
    <source>
        <dbReference type="SAM" id="MobiDB-lite"/>
    </source>
</evidence>
<dbReference type="EMBL" id="KF900541">
    <property type="protein sequence ID" value="AIE98704.1"/>
    <property type="molecule type" value="Genomic_DNA"/>
</dbReference>
<organism evidence="2">
    <name type="scientific">uncultured marine thaumarchaeote KM3_06_C02</name>
    <dbReference type="NCBI Taxonomy" id="1455976"/>
    <lineage>
        <taxon>Archaea</taxon>
        <taxon>Nitrososphaerota</taxon>
        <taxon>environmental samples</taxon>
    </lineage>
</organism>
<sequence>MVNIDTNCQLEGFRRFLITSTCLSFIPESYLPDPEVFPEKEGDRGSIYVEAADKVTLKKFREITFINAVDVLGIIYTSGSGNSTLKWRQVRGDMGRVTGEASANSLVNLLTSEVITKEYAESLVVSDNESEGKSPISKEAEDEFVDEENVVPPPIETVDSEDDSQIADAA</sequence>
<feature type="compositionally biased region" description="Acidic residues" evidence="1">
    <location>
        <begin position="140"/>
        <end position="149"/>
    </location>
</feature>
<protein>
    <submittedName>
        <fullName evidence="2">Uncharacterized protein</fullName>
    </submittedName>
</protein>
<name>A0A075G5K0_9ARCH</name>
<accession>A0A075G5K0</accession>
<feature type="region of interest" description="Disordered" evidence="1">
    <location>
        <begin position="126"/>
        <end position="170"/>
    </location>
</feature>
<proteinExistence type="predicted"/>
<evidence type="ECO:0000313" key="2">
    <source>
        <dbReference type="EMBL" id="AIE98704.1"/>
    </source>
</evidence>
<reference evidence="2" key="1">
    <citation type="journal article" date="2014" name="Genome Biol. Evol.">
        <title>Pangenome evidence for extensive interdomain horizontal transfer affecting lineage core and shell genes in uncultured planktonic thaumarchaeota and euryarchaeota.</title>
        <authorList>
            <person name="Deschamps P."/>
            <person name="Zivanovic Y."/>
            <person name="Moreira D."/>
            <person name="Rodriguez-Valera F."/>
            <person name="Lopez-Garcia P."/>
        </authorList>
    </citation>
    <scope>NUCLEOTIDE SEQUENCE</scope>
</reference>
<feature type="compositionally biased region" description="Basic and acidic residues" evidence="1">
    <location>
        <begin position="130"/>
        <end position="139"/>
    </location>
</feature>